<sequence>MVPPTYQHYISIDPEIRFGRPCLTGTRIAVADVLGWLGGGQSVEEIIEDFPELSREQIQACLLYAADRERHLRIAG</sequence>
<dbReference type="InterPro" id="IPR009057">
    <property type="entry name" value="Homeodomain-like_sf"/>
</dbReference>
<dbReference type="InterPro" id="IPR007367">
    <property type="entry name" value="DUF433"/>
</dbReference>
<name>A0A3S0H957_9BACT</name>
<dbReference type="SUPFAM" id="SSF46689">
    <property type="entry name" value="Homeodomain-like"/>
    <property type="match status" value="1"/>
</dbReference>
<reference evidence="1 2" key="1">
    <citation type="submission" date="2018-12" db="EMBL/GenBank/DDBJ databases">
        <title>Hymenobacter gummosus sp. nov., isolated from a spring.</title>
        <authorList>
            <person name="Nie L."/>
        </authorList>
    </citation>
    <scope>NUCLEOTIDE SEQUENCE [LARGE SCALE GENOMIC DNA]</scope>
    <source>
        <strain evidence="1 2">KCTC 52166</strain>
    </source>
</reference>
<dbReference type="RefSeq" id="WP_126693472.1">
    <property type="nucleotide sequence ID" value="NZ_RXOF01000006.1"/>
</dbReference>
<dbReference type="Pfam" id="PF04255">
    <property type="entry name" value="DUF433"/>
    <property type="match status" value="1"/>
</dbReference>
<evidence type="ECO:0000313" key="2">
    <source>
        <dbReference type="Proteomes" id="UP000282184"/>
    </source>
</evidence>
<dbReference type="InterPro" id="IPR036388">
    <property type="entry name" value="WH-like_DNA-bd_sf"/>
</dbReference>
<accession>A0A3S0H957</accession>
<evidence type="ECO:0000313" key="1">
    <source>
        <dbReference type="EMBL" id="RTQ49613.1"/>
    </source>
</evidence>
<proteinExistence type="predicted"/>
<dbReference type="PANTHER" id="PTHR34849">
    <property type="entry name" value="SSL5025 PROTEIN"/>
    <property type="match status" value="1"/>
</dbReference>
<dbReference type="Proteomes" id="UP000282184">
    <property type="component" value="Unassembled WGS sequence"/>
</dbReference>
<dbReference type="OrthoDB" id="9809515at2"/>
<comment type="caution">
    <text evidence="1">The sequence shown here is derived from an EMBL/GenBank/DDBJ whole genome shotgun (WGS) entry which is preliminary data.</text>
</comment>
<dbReference type="AlphaFoldDB" id="A0A3S0H957"/>
<dbReference type="EMBL" id="RXOF01000006">
    <property type="protein sequence ID" value="RTQ49613.1"/>
    <property type="molecule type" value="Genomic_DNA"/>
</dbReference>
<protein>
    <submittedName>
        <fullName evidence="1">DUF433 domain-containing protein</fullName>
    </submittedName>
</protein>
<dbReference type="PANTHER" id="PTHR34849:SF5">
    <property type="entry name" value="SSL2733 PROTEIN"/>
    <property type="match status" value="1"/>
</dbReference>
<dbReference type="Gene3D" id="1.10.10.10">
    <property type="entry name" value="Winged helix-like DNA-binding domain superfamily/Winged helix DNA-binding domain"/>
    <property type="match status" value="1"/>
</dbReference>
<organism evidence="1 2">
    <name type="scientific">Hymenobacter gummosus</name>
    <dbReference type="NCBI Taxonomy" id="1776032"/>
    <lineage>
        <taxon>Bacteria</taxon>
        <taxon>Pseudomonadati</taxon>
        <taxon>Bacteroidota</taxon>
        <taxon>Cytophagia</taxon>
        <taxon>Cytophagales</taxon>
        <taxon>Hymenobacteraceae</taxon>
        <taxon>Hymenobacter</taxon>
    </lineage>
</organism>
<gene>
    <name evidence="1" type="ORF">EJV47_12410</name>
</gene>
<keyword evidence="2" id="KW-1185">Reference proteome</keyword>